<dbReference type="Proteomes" id="UP000559256">
    <property type="component" value="Unassembled WGS sequence"/>
</dbReference>
<dbReference type="EMBL" id="JAACJM010000005">
    <property type="protein sequence ID" value="KAF5372525.1"/>
    <property type="molecule type" value="Genomic_DNA"/>
</dbReference>
<dbReference type="AlphaFoldDB" id="A0A8H5GXB3"/>
<dbReference type="OrthoDB" id="1726542at2759"/>
<accession>A0A8H5GXB3</accession>
<organism evidence="1 2">
    <name type="scientific">Tetrapyrgos nigripes</name>
    <dbReference type="NCBI Taxonomy" id="182062"/>
    <lineage>
        <taxon>Eukaryota</taxon>
        <taxon>Fungi</taxon>
        <taxon>Dikarya</taxon>
        <taxon>Basidiomycota</taxon>
        <taxon>Agaricomycotina</taxon>
        <taxon>Agaricomycetes</taxon>
        <taxon>Agaricomycetidae</taxon>
        <taxon>Agaricales</taxon>
        <taxon>Marasmiineae</taxon>
        <taxon>Marasmiaceae</taxon>
        <taxon>Tetrapyrgos</taxon>
    </lineage>
</organism>
<protein>
    <submittedName>
        <fullName evidence="1">Uncharacterized protein</fullName>
    </submittedName>
</protein>
<evidence type="ECO:0000313" key="1">
    <source>
        <dbReference type="EMBL" id="KAF5372525.1"/>
    </source>
</evidence>
<name>A0A8H5GXB3_9AGAR</name>
<proteinExistence type="predicted"/>
<comment type="caution">
    <text evidence="1">The sequence shown here is derived from an EMBL/GenBank/DDBJ whole genome shotgun (WGS) entry which is preliminary data.</text>
</comment>
<sequence length="110" mass="11894">MPISPPTISTFIYPNNPPFTGKEGNKLTSQVIWDGLYKEAETNITPRVLPGPTTESFELCRGGILPLGVLFEQMRGEGFEFAIGPPKAVLTLSLLRKDGASTRGPGKGYL</sequence>
<evidence type="ECO:0000313" key="2">
    <source>
        <dbReference type="Proteomes" id="UP000559256"/>
    </source>
</evidence>
<reference evidence="1 2" key="1">
    <citation type="journal article" date="2020" name="ISME J.">
        <title>Uncovering the hidden diversity of litter-decomposition mechanisms in mushroom-forming fungi.</title>
        <authorList>
            <person name="Floudas D."/>
            <person name="Bentzer J."/>
            <person name="Ahren D."/>
            <person name="Johansson T."/>
            <person name="Persson P."/>
            <person name="Tunlid A."/>
        </authorList>
    </citation>
    <scope>NUCLEOTIDE SEQUENCE [LARGE SCALE GENOMIC DNA]</scope>
    <source>
        <strain evidence="1 2">CBS 291.85</strain>
    </source>
</reference>
<dbReference type="Gene3D" id="3.30.70.870">
    <property type="entry name" value="Elongation Factor G (Translational Gtpase), domain 3"/>
    <property type="match status" value="1"/>
</dbReference>
<keyword evidence="2" id="KW-1185">Reference proteome</keyword>
<dbReference type="InterPro" id="IPR035647">
    <property type="entry name" value="EFG_III/V"/>
</dbReference>
<dbReference type="SUPFAM" id="SSF54980">
    <property type="entry name" value="EF-G C-terminal domain-like"/>
    <property type="match status" value="1"/>
</dbReference>
<gene>
    <name evidence="1" type="ORF">D9758_005271</name>
</gene>